<feature type="region of interest" description="Disordered" evidence="1">
    <location>
        <begin position="92"/>
        <end position="118"/>
    </location>
</feature>
<evidence type="ECO:0000313" key="3">
    <source>
        <dbReference type="EMBL" id="KAJ2896706.1"/>
    </source>
</evidence>
<organism evidence="3 4">
    <name type="scientific">Zalerion maritima</name>
    <dbReference type="NCBI Taxonomy" id="339359"/>
    <lineage>
        <taxon>Eukaryota</taxon>
        <taxon>Fungi</taxon>
        <taxon>Dikarya</taxon>
        <taxon>Ascomycota</taxon>
        <taxon>Pezizomycotina</taxon>
        <taxon>Sordariomycetes</taxon>
        <taxon>Lulworthiomycetidae</taxon>
        <taxon>Lulworthiales</taxon>
        <taxon>Lulworthiaceae</taxon>
        <taxon>Zalerion</taxon>
    </lineage>
</organism>
<feature type="signal peptide" evidence="2">
    <location>
        <begin position="1"/>
        <end position="18"/>
    </location>
</feature>
<dbReference type="PANTHER" id="PTHR40257">
    <property type="match status" value="1"/>
</dbReference>
<proteinExistence type="predicted"/>
<feature type="compositionally biased region" description="Gly residues" evidence="1">
    <location>
        <begin position="191"/>
        <end position="214"/>
    </location>
</feature>
<dbReference type="AlphaFoldDB" id="A0AAD5RLD6"/>
<dbReference type="Proteomes" id="UP001201980">
    <property type="component" value="Unassembled WGS sequence"/>
</dbReference>
<keyword evidence="2" id="KW-0732">Signal</keyword>
<feature type="region of interest" description="Disordered" evidence="1">
    <location>
        <begin position="189"/>
        <end position="217"/>
    </location>
</feature>
<gene>
    <name evidence="3" type="ORF">MKZ38_005276</name>
</gene>
<evidence type="ECO:0000313" key="4">
    <source>
        <dbReference type="Proteomes" id="UP001201980"/>
    </source>
</evidence>
<dbReference type="EMBL" id="JAKWBI020000316">
    <property type="protein sequence ID" value="KAJ2896706.1"/>
    <property type="molecule type" value="Genomic_DNA"/>
</dbReference>
<evidence type="ECO:0000256" key="1">
    <source>
        <dbReference type="SAM" id="MobiDB-lite"/>
    </source>
</evidence>
<dbReference type="PANTHER" id="PTHR40257:SF1">
    <property type="entry name" value="DUF1330 DOMAIN-CONTAINING PROTEIN"/>
    <property type="match status" value="1"/>
</dbReference>
<reference evidence="3" key="1">
    <citation type="submission" date="2022-07" db="EMBL/GenBank/DDBJ databases">
        <title>Draft genome sequence of Zalerion maritima ATCC 34329, a (micro)plastics degrading marine fungus.</title>
        <authorList>
            <person name="Paco A."/>
            <person name="Goncalves M.F.M."/>
            <person name="Rocha-Santos T.A.P."/>
            <person name="Alves A."/>
        </authorList>
    </citation>
    <scope>NUCLEOTIDE SEQUENCE</scope>
    <source>
        <strain evidence="3">ATCC 34329</strain>
    </source>
</reference>
<comment type="caution">
    <text evidence="3">The sequence shown here is derived from an EMBL/GenBank/DDBJ whole genome shotgun (WGS) entry which is preliminary data.</text>
</comment>
<evidence type="ECO:0000256" key="2">
    <source>
        <dbReference type="SAM" id="SignalP"/>
    </source>
</evidence>
<accession>A0AAD5RLD6</accession>
<name>A0AAD5RLD6_9PEZI</name>
<dbReference type="Gene3D" id="3.30.70.100">
    <property type="match status" value="1"/>
</dbReference>
<feature type="chain" id="PRO_5042207501" evidence="2">
    <location>
        <begin position="19"/>
        <end position="285"/>
    </location>
</feature>
<sequence length="285" mass="30118">MPVCTLVLLSLRVPPAELLSALSKATPPVKPLVASRVVRWIVVPRSISADALLHRNVRWDLLLVLPPEAPELPTNSAPMVAARNAVLLGTKEKRECPPREGTAAGGDGTGGKTPESSENLELSAELRDWVAEWGGDGREGENPVSMLNLLAFEEGMKDTYIKYGEEFAARVGRKRGGVAKITGVVVEDGGGRGLGGPGGEESRGGGGGGAGAGKGKADGTVNKWDQIAIAHYPSIRHFADMLAAEDYQEVNMRYRVPSLKDTFILCTTEVGAPWGEGGNEKGSKL</sequence>
<keyword evidence="4" id="KW-1185">Reference proteome</keyword>
<protein>
    <submittedName>
        <fullName evidence="3">Uncharacterized protein</fullName>
    </submittedName>
</protein>